<organism evidence="3 4">
    <name type="scientific">Candidatus Galacturonatibacter soehngenii</name>
    <dbReference type="NCBI Taxonomy" id="2307010"/>
    <lineage>
        <taxon>Bacteria</taxon>
        <taxon>Bacillati</taxon>
        <taxon>Bacillota</taxon>
        <taxon>Clostridia</taxon>
        <taxon>Lachnospirales</taxon>
        <taxon>Lachnospiraceae</taxon>
        <taxon>Candidatus Galacturonatibacter</taxon>
    </lineage>
</organism>
<dbReference type="EMBL" id="WAGX01000005">
    <property type="protein sequence ID" value="KAB1438182.1"/>
    <property type="molecule type" value="Genomic_DNA"/>
</dbReference>
<evidence type="ECO:0000313" key="3">
    <source>
        <dbReference type="EMBL" id="KAB1438182.1"/>
    </source>
</evidence>
<proteinExistence type="predicted"/>
<reference evidence="3 4" key="1">
    <citation type="submission" date="2019-09" db="EMBL/GenBank/DDBJ databases">
        <authorList>
            <person name="Valk L.C."/>
        </authorList>
    </citation>
    <scope>NUCLEOTIDE SEQUENCE [LARGE SCALE GENOMIC DNA]</scope>
    <source>
        <strain evidence="3">GalUA</strain>
    </source>
</reference>
<dbReference type="Gene3D" id="1.10.238.260">
    <property type="match status" value="1"/>
</dbReference>
<accession>A0A7V7QKD5</accession>
<dbReference type="InterPro" id="IPR013785">
    <property type="entry name" value="Aldolase_TIM"/>
</dbReference>
<dbReference type="RefSeq" id="WP_151145166.1">
    <property type="nucleotide sequence ID" value="NZ_WAGX01000005.1"/>
</dbReference>
<gene>
    <name evidence="3" type="ORF">F7O84_11535</name>
</gene>
<dbReference type="PANTHER" id="PTHR42880">
    <property type="entry name" value="HOMOCITRATE SYNTHASE"/>
    <property type="match status" value="1"/>
</dbReference>
<keyword evidence="4" id="KW-1185">Reference proteome</keyword>
<dbReference type="InterPro" id="IPR054691">
    <property type="entry name" value="LeuA/HCS_post-cat"/>
</dbReference>
<dbReference type="AlphaFoldDB" id="A0A7V7QKD5"/>
<dbReference type="OrthoDB" id="503431at2"/>
<dbReference type="SUPFAM" id="SSF51569">
    <property type="entry name" value="Aldolase"/>
    <property type="match status" value="1"/>
</dbReference>
<sequence length="327" mass="37102">MIQIIDNTLTTFDYCLPTKEELQVFCELLFDIGVDIIELSVDAYERMEQIINGKKFALHVEFLEMADLFPGFYRYICHSEEPKDNVINEIQINDAREIVRLKSLQKCSEVRIVGLDDLICKSYDKTMAEIKQSVPKSKINFCPENAYGCASALAVQWVMMGGCYVTTSFAGCKNNAATEEVIMALRLALRHKPNRDLSMLPRLVQLFEKITNTTIGNKKPVIGKNIFKVESGIHADGIQKNPANYEAYDPKSVGGIAEIVIGKHSGMKAIQYKLQELKIPLPNEAVMEKMVAFVKETCTEKKSSLKDEEFRQLVHEVIANERNETYR</sequence>
<dbReference type="GO" id="GO:0016740">
    <property type="term" value="F:transferase activity"/>
    <property type="evidence" value="ECO:0007669"/>
    <property type="project" value="UniProtKB-KW"/>
</dbReference>
<dbReference type="Pfam" id="PF22617">
    <property type="entry name" value="HCS_D2"/>
    <property type="match status" value="1"/>
</dbReference>
<evidence type="ECO:0000313" key="4">
    <source>
        <dbReference type="Proteomes" id="UP000461768"/>
    </source>
</evidence>
<name>A0A7V7QKD5_9FIRM</name>
<reference evidence="3 4" key="2">
    <citation type="submission" date="2020-02" db="EMBL/GenBank/DDBJ databases">
        <title>Candidatus Galacturonibacter soehngenii shows hetero-acetogenic catabolism of galacturonic acid but lacks a canonical carbon monoxide dehydrogenase/acetyl-CoA synthase complex.</title>
        <authorList>
            <person name="Diender M."/>
            <person name="Stouten G.R."/>
            <person name="Petersen J.F."/>
            <person name="Nielsen P.H."/>
            <person name="Dueholm M.S."/>
            <person name="Pronk J.T."/>
            <person name="Van Loosdrecht M.C.M."/>
        </authorList>
    </citation>
    <scope>NUCLEOTIDE SEQUENCE [LARGE SCALE GENOMIC DNA]</scope>
    <source>
        <strain evidence="3">GalUA</strain>
    </source>
</reference>
<dbReference type="Gene3D" id="3.20.20.70">
    <property type="entry name" value="Aldolase class I"/>
    <property type="match status" value="1"/>
</dbReference>
<comment type="caution">
    <text evidence="3">The sequence shown here is derived from an EMBL/GenBank/DDBJ whole genome shotgun (WGS) entry which is preliminary data.</text>
</comment>
<feature type="domain" description="2-isopropylmalate synthase/homocitrate synthase post-catalytic" evidence="2">
    <location>
        <begin position="221"/>
        <end position="301"/>
    </location>
</feature>
<dbReference type="PANTHER" id="PTHR42880:SF1">
    <property type="entry name" value="ISOPROPYLMALATE_HOMOCITRATE_CITRAMALATE SYNTHASE FAMILY PROTEIN"/>
    <property type="match status" value="1"/>
</dbReference>
<evidence type="ECO:0000256" key="1">
    <source>
        <dbReference type="ARBA" id="ARBA00022679"/>
    </source>
</evidence>
<dbReference type="Proteomes" id="UP000461768">
    <property type="component" value="Unassembled WGS sequence"/>
</dbReference>
<evidence type="ECO:0000259" key="2">
    <source>
        <dbReference type="Pfam" id="PF22617"/>
    </source>
</evidence>
<protein>
    <submittedName>
        <fullName evidence="3">Isopropylmalate synthase</fullName>
    </submittedName>
</protein>
<keyword evidence="1" id="KW-0808">Transferase</keyword>